<gene>
    <name evidence="1" type="ORF">HJG60_010342</name>
</gene>
<dbReference type="EMBL" id="JABVXQ010000003">
    <property type="protein sequence ID" value="KAF6120005.1"/>
    <property type="molecule type" value="Genomic_DNA"/>
</dbReference>
<proteinExistence type="predicted"/>
<comment type="caution">
    <text evidence="1">The sequence shown here is derived from an EMBL/GenBank/DDBJ whole genome shotgun (WGS) entry which is preliminary data.</text>
</comment>
<sequence length="128" mass="14328">MVRMAAGSRVPSTHGLHFPAFAGLRCPRPCPLRFQQVSARPPFLTPRRILPPSFCPSWRRPSPSVLPCAPLPNVLSECFPPSSFFLFSLGALDCLLEQSSEFCFPLPRKVQVGRNGAEKQNHFPRERV</sequence>
<protein>
    <submittedName>
        <fullName evidence="1">Uncharacterized protein</fullName>
    </submittedName>
</protein>
<evidence type="ECO:0000313" key="1">
    <source>
        <dbReference type="EMBL" id="KAF6120005.1"/>
    </source>
</evidence>
<dbReference type="Proteomes" id="UP000664940">
    <property type="component" value="Unassembled WGS sequence"/>
</dbReference>
<accession>A0A834B2M2</accession>
<reference evidence="1 2" key="1">
    <citation type="journal article" date="2020" name="Nature">
        <title>Six reference-quality genomes reveal evolution of bat adaptations.</title>
        <authorList>
            <person name="Jebb D."/>
            <person name="Huang Z."/>
            <person name="Pippel M."/>
            <person name="Hughes G.M."/>
            <person name="Lavrichenko K."/>
            <person name="Devanna P."/>
            <person name="Winkler S."/>
            <person name="Jermiin L.S."/>
            <person name="Skirmuntt E.C."/>
            <person name="Katzourakis A."/>
            <person name="Burkitt-Gray L."/>
            <person name="Ray D.A."/>
            <person name="Sullivan K.A.M."/>
            <person name="Roscito J.G."/>
            <person name="Kirilenko B.M."/>
            <person name="Davalos L.M."/>
            <person name="Corthals A.P."/>
            <person name="Power M.L."/>
            <person name="Jones G."/>
            <person name="Ransome R.D."/>
            <person name="Dechmann D.K.N."/>
            <person name="Locatelli A.G."/>
            <person name="Puechmaille S.J."/>
            <person name="Fedrigo O."/>
            <person name="Jarvis E.D."/>
            <person name="Hiller M."/>
            <person name="Vernes S.C."/>
            <person name="Myers E.W."/>
            <person name="Teeling E.C."/>
        </authorList>
    </citation>
    <scope>NUCLEOTIDE SEQUENCE [LARGE SCALE GENOMIC DNA]</scope>
    <source>
        <strain evidence="1">Bat1K_MPI-CBG_1</strain>
    </source>
</reference>
<organism evidence="1 2">
    <name type="scientific">Phyllostomus discolor</name>
    <name type="common">pale spear-nosed bat</name>
    <dbReference type="NCBI Taxonomy" id="89673"/>
    <lineage>
        <taxon>Eukaryota</taxon>
        <taxon>Metazoa</taxon>
        <taxon>Chordata</taxon>
        <taxon>Craniata</taxon>
        <taxon>Vertebrata</taxon>
        <taxon>Euteleostomi</taxon>
        <taxon>Mammalia</taxon>
        <taxon>Eutheria</taxon>
        <taxon>Laurasiatheria</taxon>
        <taxon>Chiroptera</taxon>
        <taxon>Yangochiroptera</taxon>
        <taxon>Phyllostomidae</taxon>
        <taxon>Phyllostominae</taxon>
        <taxon>Phyllostomus</taxon>
    </lineage>
</organism>
<name>A0A834B2M2_9CHIR</name>
<evidence type="ECO:0000313" key="2">
    <source>
        <dbReference type="Proteomes" id="UP000664940"/>
    </source>
</evidence>
<dbReference type="AlphaFoldDB" id="A0A834B2M2"/>